<gene>
    <name evidence="3" type="ORF">TWF718_010473</name>
</gene>
<reference evidence="3 4" key="1">
    <citation type="submission" date="2019-10" db="EMBL/GenBank/DDBJ databases">
        <authorList>
            <person name="Palmer J.M."/>
        </authorList>
    </citation>
    <scope>NUCLEOTIDE SEQUENCE [LARGE SCALE GENOMIC DNA]</scope>
    <source>
        <strain evidence="3 4">TWF718</strain>
    </source>
</reference>
<dbReference type="Proteomes" id="UP001313282">
    <property type="component" value="Unassembled WGS sequence"/>
</dbReference>
<feature type="compositionally biased region" description="Low complexity" evidence="1">
    <location>
        <begin position="529"/>
        <end position="542"/>
    </location>
</feature>
<evidence type="ECO:0000256" key="2">
    <source>
        <dbReference type="SAM" id="SignalP"/>
    </source>
</evidence>
<feature type="region of interest" description="Disordered" evidence="1">
    <location>
        <begin position="457"/>
        <end position="483"/>
    </location>
</feature>
<feature type="compositionally biased region" description="Polar residues" evidence="1">
    <location>
        <begin position="201"/>
        <end position="211"/>
    </location>
</feature>
<feature type="signal peptide" evidence="2">
    <location>
        <begin position="1"/>
        <end position="21"/>
    </location>
</feature>
<comment type="caution">
    <text evidence="3">The sequence shown here is derived from an EMBL/GenBank/DDBJ whole genome shotgun (WGS) entry which is preliminary data.</text>
</comment>
<evidence type="ECO:0000256" key="1">
    <source>
        <dbReference type="SAM" id="MobiDB-lite"/>
    </source>
</evidence>
<dbReference type="AlphaFoldDB" id="A0AAN8MJQ1"/>
<sequence>MVLLRAILVLLGTRCLWTVDSAPVGDTKNEVTVSGSENQLYISQTGVQCRTPLEIQDEISLQNGLELPFEPPKQDIATNRDLILEDILRRLTERYCESGTGYPVEDRGAILQPHKLNHKYGCLCFKPKIQKDEVEFPSLRVQIDLDGNRPKLDTRLCGRRIDEEFPETRASKADSVCQWYLMYTGDTTPEAVEKDAGVSKTPISQLQNTSEAAEKPPEPSASSGTSSSKVKRNNISLPASSNTTAITPETPQPAPPTVLAADTFQNRTILNPSSEISNKSSVLESRVDRPRTPGSAPGGIETFFASTVRVKCEDPDTILEFFTPSYYKGAKELSNYPNWDVEVAGSSREDVISLIEKQIFDCSACHCETVQDDLGRQSLKMVQGTAGVLANITPENCGTAQQVEWCKNILGCYCQEDADVVRTAPISHVNTLPPPPRPPVDVSEYVGLTATNIINGAAAAPPLPPRRLGNDLLSAEPGDSDLPPYALFDPFPEEDTPDDPPPSYFPINALIPPAPGTIAIPDPQEPQNPVLLEGPGPGDEGVPVYSLNDPLVPQPLPLPPPDYTRRDPRAAGRRARFWNGVVAGAGFLIDRFPGGRGRNRFRGGGGSGHRNLEKRDIEVEYNGDRFKKDNGLNAPL</sequence>
<evidence type="ECO:0000313" key="3">
    <source>
        <dbReference type="EMBL" id="KAK6335031.1"/>
    </source>
</evidence>
<name>A0AAN8MJQ1_9PEZI</name>
<accession>A0AAN8MJQ1</accession>
<keyword evidence="4" id="KW-1185">Reference proteome</keyword>
<proteinExistence type="predicted"/>
<protein>
    <submittedName>
        <fullName evidence="3">Uncharacterized protein</fullName>
    </submittedName>
</protein>
<feature type="chain" id="PRO_5043033784" evidence="2">
    <location>
        <begin position="22"/>
        <end position="636"/>
    </location>
</feature>
<keyword evidence="2" id="KW-0732">Signal</keyword>
<evidence type="ECO:0000313" key="4">
    <source>
        <dbReference type="Proteomes" id="UP001313282"/>
    </source>
</evidence>
<feature type="compositionally biased region" description="Polar residues" evidence="1">
    <location>
        <begin position="233"/>
        <end position="249"/>
    </location>
</feature>
<feature type="region of interest" description="Disordered" evidence="1">
    <location>
        <begin position="193"/>
        <end position="298"/>
    </location>
</feature>
<organism evidence="3 4">
    <name type="scientific">Orbilia javanica</name>
    <dbReference type="NCBI Taxonomy" id="47235"/>
    <lineage>
        <taxon>Eukaryota</taxon>
        <taxon>Fungi</taxon>
        <taxon>Dikarya</taxon>
        <taxon>Ascomycota</taxon>
        <taxon>Pezizomycotina</taxon>
        <taxon>Orbiliomycetes</taxon>
        <taxon>Orbiliales</taxon>
        <taxon>Orbiliaceae</taxon>
        <taxon>Orbilia</taxon>
    </lineage>
</organism>
<dbReference type="EMBL" id="JAVHNR010000008">
    <property type="protein sequence ID" value="KAK6335031.1"/>
    <property type="molecule type" value="Genomic_DNA"/>
</dbReference>
<feature type="compositionally biased region" description="Polar residues" evidence="1">
    <location>
        <begin position="263"/>
        <end position="283"/>
    </location>
</feature>
<feature type="region of interest" description="Disordered" evidence="1">
    <location>
        <begin position="519"/>
        <end position="542"/>
    </location>
</feature>